<comment type="similarity">
    <text evidence="7">Belongs to the binding-protein-dependent transport system permease family.</text>
</comment>
<feature type="transmembrane region" description="Helical" evidence="7">
    <location>
        <begin position="97"/>
        <end position="122"/>
    </location>
</feature>
<feature type="transmembrane region" description="Helical" evidence="7">
    <location>
        <begin position="38"/>
        <end position="59"/>
    </location>
</feature>
<dbReference type="GO" id="GO:0005886">
    <property type="term" value="C:plasma membrane"/>
    <property type="evidence" value="ECO:0007669"/>
    <property type="project" value="UniProtKB-SubCell"/>
</dbReference>
<accession>A0A1I2G280</accession>
<dbReference type="Gene3D" id="1.10.3720.10">
    <property type="entry name" value="MetI-like"/>
    <property type="match status" value="1"/>
</dbReference>
<feature type="region of interest" description="Disordered" evidence="8">
    <location>
        <begin position="1"/>
        <end position="23"/>
    </location>
</feature>
<dbReference type="SUPFAM" id="SSF161098">
    <property type="entry name" value="MetI-like"/>
    <property type="match status" value="1"/>
</dbReference>
<protein>
    <submittedName>
        <fullName evidence="10">Carbohydrate ABC transporter membrane protein 1, CUT1 family</fullName>
    </submittedName>
</protein>
<evidence type="ECO:0000256" key="5">
    <source>
        <dbReference type="ARBA" id="ARBA00022989"/>
    </source>
</evidence>
<sequence>MQFSQGTIEKRRTHQKRISSQSSIHTARKKLQWREQSLGYLFLAPSIAAFVVFLFYPLVRSVYLSTHLTDPRGRIAAYVGLDNFTQLLNSSSFWNSLGVTALFALLTVPAGLVLGLITAYLTHGKLRGMKIFQWIFSMPVVLSVSTASVIWMILYHPSVGMLNYLLGLAGLPGIQWLTDPSWALVSISLMTIWMNSGFNFIILMSGMQGISEEIMDSAKIDGASPIRTLISIMIPLVSPTLFFLTIVSLMHAFQAFGQIQLLTKGGPAESTQVLVYSIYKEAFINYQFGTGSALSLVLFVIILLLTAVQFLFVEKKVHYQ</sequence>
<keyword evidence="6 7" id="KW-0472">Membrane</keyword>
<name>A0A1I2G280_9BACL</name>
<gene>
    <name evidence="10" type="ORF">SAMN04487969_11475</name>
</gene>
<evidence type="ECO:0000313" key="11">
    <source>
        <dbReference type="Proteomes" id="UP000183410"/>
    </source>
</evidence>
<organism evidence="10 11">
    <name type="scientific">Paenibacillus algorifonticola</name>
    <dbReference type="NCBI Taxonomy" id="684063"/>
    <lineage>
        <taxon>Bacteria</taxon>
        <taxon>Bacillati</taxon>
        <taxon>Bacillota</taxon>
        <taxon>Bacilli</taxon>
        <taxon>Bacillales</taxon>
        <taxon>Paenibacillaceae</taxon>
        <taxon>Paenibacillus</taxon>
    </lineage>
</organism>
<proteinExistence type="inferred from homology"/>
<feature type="transmembrane region" description="Helical" evidence="7">
    <location>
        <begin position="182"/>
        <end position="207"/>
    </location>
</feature>
<dbReference type="InterPro" id="IPR035906">
    <property type="entry name" value="MetI-like_sf"/>
</dbReference>
<dbReference type="GO" id="GO:0055085">
    <property type="term" value="P:transmembrane transport"/>
    <property type="evidence" value="ECO:0007669"/>
    <property type="project" value="InterPro"/>
</dbReference>
<dbReference type="InterPro" id="IPR000515">
    <property type="entry name" value="MetI-like"/>
</dbReference>
<evidence type="ECO:0000256" key="7">
    <source>
        <dbReference type="RuleBase" id="RU363032"/>
    </source>
</evidence>
<evidence type="ECO:0000256" key="2">
    <source>
        <dbReference type="ARBA" id="ARBA00022448"/>
    </source>
</evidence>
<dbReference type="OrthoDB" id="9788108at2"/>
<evidence type="ECO:0000256" key="4">
    <source>
        <dbReference type="ARBA" id="ARBA00022692"/>
    </source>
</evidence>
<evidence type="ECO:0000256" key="3">
    <source>
        <dbReference type="ARBA" id="ARBA00022475"/>
    </source>
</evidence>
<feature type="transmembrane region" description="Helical" evidence="7">
    <location>
        <begin position="228"/>
        <end position="253"/>
    </location>
</feature>
<evidence type="ECO:0000256" key="6">
    <source>
        <dbReference type="ARBA" id="ARBA00023136"/>
    </source>
</evidence>
<keyword evidence="5 7" id="KW-1133">Transmembrane helix</keyword>
<dbReference type="AlphaFoldDB" id="A0A1I2G280"/>
<evidence type="ECO:0000256" key="1">
    <source>
        <dbReference type="ARBA" id="ARBA00004651"/>
    </source>
</evidence>
<dbReference type="CDD" id="cd06261">
    <property type="entry name" value="TM_PBP2"/>
    <property type="match status" value="1"/>
</dbReference>
<dbReference type="RefSeq" id="WP_143088587.1">
    <property type="nucleotide sequence ID" value="NZ_FONN01000014.1"/>
</dbReference>
<dbReference type="InterPro" id="IPR051393">
    <property type="entry name" value="ABC_transporter_permease"/>
</dbReference>
<evidence type="ECO:0000259" key="9">
    <source>
        <dbReference type="PROSITE" id="PS50928"/>
    </source>
</evidence>
<comment type="subcellular location">
    <subcellularLocation>
        <location evidence="1 7">Cell membrane</location>
        <topology evidence="1 7">Multi-pass membrane protein</topology>
    </subcellularLocation>
</comment>
<dbReference type="PANTHER" id="PTHR30193:SF37">
    <property type="entry name" value="INNER MEMBRANE ABC TRANSPORTER PERMEASE PROTEIN YCJO"/>
    <property type="match status" value="1"/>
</dbReference>
<keyword evidence="4 7" id="KW-0812">Transmembrane</keyword>
<keyword evidence="11" id="KW-1185">Reference proteome</keyword>
<reference evidence="11" key="1">
    <citation type="submission" date="2016-10" db="EMBL/GenBank/DDBJ databases">
        <authorList>
            <person name="Varghese N."/>
            <person name="Submissions S."/>
        </authorList>
    </citation>
    <scope>NUCLEOTIDE SEQUENCE [LARGE SCALE GENOMIC DNA]</scope>
    <source>
        <strain evidence="11">CGMCC 1.10223</strain>
    </source>
</reference>
<dbReference type="PROSITE" id="PS50928">
    <property type="entry name" value="ABC_TM1"/>
    <property type="match status" value="1"/>
</dbReference>
<dbReference type="EMBL" id="FONN01000014">
    <property type="protein sequence ID" value="SFF11239.1"/>
    <property type="molecule type" value="Genomic_DNA"/>
</dbReference>
<keyword evidence="3" id="KW-1003">Cell membrane</keyword>
<feature type="transmembrane region" description="Helical" evidence="7">
    <location>
        <begin position="134"/>
        <end position="154"/>
    </location>
</feature>
<evidence type="ECO:0000256" key="8">
    <source>
        <dbReference type="SAM" id="MobiDB-lite"/>
    </source>
</evidence>
<keyword evidence="2 7" id="KW-0813">Transport</keyword>
<feature type="domain" description="ABC transmembrane type-1" evidence="9">
    <location>
        <begin position="93"/>
        <end position="309"/>
    </location>
</feature>
<feature type="transmembrane region" description="Helical" evidence="7">
    <location>
        <begin position="293"/>
        <end position="313"/>
    </location>
</feature>
<dbReference type="PANTHER" id="PTHR30193">
    <property type="entry name" value="ABC TRANSPORTER PERMEASE PROTEIN"/>
    <property type="match status" value="1"/>
</dbReference>
<dbReference type="Proteomes" id="UP000183410">
    <property type="component" value="Unassembled WGS sequence"/>
</dbReference>
<evidence type="ECO:0000313" key="10">
    <source>
        <dbReference type="EMBL" id="SFF11239.1"/>
    </source>
</evidence>
<dbReference type="Pfam" id="PF00528">
    <property type="entry name" value="BPD_transp_1"/>
    <property type="match status" value="1"/>
</dbReference>